<proteinExistence type="predicted"/>
<dbReference type="Proteomes" id="UP000515947">
    <property type="component" value="Chromosome"/>
</dbReference>
<dbReference type="Pfam" id="PF01636">
    <property type="entry name" value="APH"/>
    <property type="match status" value="1"/>
</dbReference>
<evidence type="ECO:0000313" key="3">
    <source>
        <dbReference type="Proteomes" id="UP000515947"/>
    </source>
</evidence>
<dbReference type="Gene3D" id="3.90.1200.10">
    <property type="match status" value="1"/>
</dbReference>
<dbReference type="RefSeq" id="WP_187580117.1">
    <property type="nucleotide sequence ID" value="NZ_CP060713.1"/>
</dbReference>
<accession>A0A7G9RFA2</accession>
<gene>
    <name evidence="2" type="ORF">H9L09_08035</name>
</gene>
<sequence>MEDQLTPAWADLLRSQGHAPGPVLGSGMEGTVVALGDGLVAKLWRSRSAAELTRLQSFYEAVAAAGPALRTPRIHRVLHLDGACASVETLLEGRPLWQPSGTSPPLITDRQVGAVVDALAALAAVVPTAGMAVLPVLEGEEPFPTGTVPFERSLAALVQRRVERSQGPLAARLPDLDAVAAAVVARLRDLPPAPPRLVHGDLIPANVLVDQDSRPVAVLDFGFLTTVGDPAFDAAVAASVFDMYGPRARDTEALLDAAVADRFGYPAERLAAYRAGYALATSTCYSASGSDGHFAWCLRMLERPDVRAALG</sequence>
<evidence type="ECO:0000313" key="2">
    <source>
        <dbReference type="EMBL" id="QNN54277.1"/>
    </source>
</evidence>
<dbReference type="InterPro" id="IPR002575">
    <property type="entry name" value="Aminoglycoside_PTrfase"/>
</dbReference>
<name>A0A7G9RFA2_9ACTN</name>
<dbReference type="GO" id="GO:0016740">
    <property type="term" value="F:transferase activity"/>
    <property type="evidence" value="ECO:0007669"/>
    <property type="project" value="UniProtKB-KW"/>
</dbReference>
<keyword evidence="3" id="KW-1185">Reference proteome</keyword>
<dbReference type="EMBL" id="CP060713">
    <property type="protein sequence ID" value="QNN54277.1"/>
    <property type="molecule type" value="Genomic_DNA"/>
</dbReference>
<organism evidence="2 3">
    <name type="scientific">Nocardioides mesophilus</name>
    <dbReference type="NCBI Taxonomy" id="433659"/>
    <lineage>
        <taxon>Bacteria</taxon>
        <taxon>Bacillati</taxon>
        <taxon>Actinomycetota</taxon>
        <taxon>Actinomycetes</taxon>
        <taxon>Propionibacteriales</taxon>
        <taxon>Nocardioidaceae</taxon>
        <taxon>Nocardioides</taxon>
    </lineage>
</organism>
<protein>
    <submittedName>
        <fullName evidence="2">Phosphotransferase</fullName>
    </submittedName>
</protein>
<feature type="domain" description="Aminoglycoside phosphotransferase" evidence="1">
    <location>
        <begin position="24"/>
        <end position="269"/>
    </location>
</feature>
<evidence type="ECO:0000259" key="1">
    <source>
        <dbReference type="Pfam" id="PF01636"/>
    </source>
</evidence>
<dbReference type="InterPro" id="IPR011009">
    <property type="entry name" value="Kinase-like_dom_sf"/>
</dbReference>
<dbReference type="InterPro" id="IPR016259">
    <property type="entry name" value="Hygromycin-B_Kinase"/>
</dbReference>
<dbReference type="KEGG" id="nmes:H9L09_08035"/>
<dbReference type="AlphaFoldDB" id="A0A7G9RFA2"/>
<dbReference type="SUPFAM" id="SSF56112">
    <property type="entry name" value="Protein kinase-like (PK-like)"/>
    <property type="match status" value="1"/>
</dbReference>
<dbReference type="PIRSF" id="PIRSF000707">
    <property type="entry name" value="Hygromycin-B_kinase"/>
    <property type="match status" value="1"/>
</dbReference>
<reference evidence="2 3" key="1">
    <citation type="submission" date="2020-08" db="EMBL/GenBank/DDBJ databases">
        <title>Genome sequence of Nocardioides mesophilus KACC 16243T.</title>
        <authorList>
            <person name="Hyun D.-W."/>
            <person name="Bae J.-W."/>
        </authorList>
    </citation>
    <scope>NUCLEOTIDE SEQUENCE [LARGE SCALE GENOMIC DNA]</scope>
    <source>
        <strain evidence="2 3">KACC 16243</strain>
    </source>
</reference>
<keyword evidence="2" id="KW-0808">Transferase</keyword>